<evidence type="ECO:0000313" key="2">
    <source>
        <dbReference type="EMBL" id="QIW12106.1"/>
    </source>
</evidence>
<dbReference type="OrthoDB" id="5604621at2"/>
<sequence length="152" mass="17891">MSFDNEIQEIFDIDVWLIKPAFVEKDENELESDKPELQESQPQDIKTEVVDELVNEAKAVESKLIYSTENESSKVINIFIAEEKNLNFIKNICKKLFYNSSTNIYIGKYHIKDDNININFRDCLLEDKEILSITNKKHILEKLYQYADFTTK</sequence>
<dbReference type="EMBL" id="CP021781">
    <property type="protein sequence ID" value="AXA33869.1"/>
    <property type="molecule type" value="Genomic_DNA"/>
</dbReference>
<dbReference type="KEGG" id="fad:CDH04_05300"/>
<protein>
    <submittedName>
        <fullName evidence="1">Uncharacterized protein</fullName>
    </submittedName>
</protein>
<keyword evidence="4" id="KW-1185">Reference proteome</keyword>
<evidence type="ECO:0000313" key="1">
    <source>
        <dbReference type="EMBL" id="AXA33869.1"/>
    </source>
</evidence>
<reference evidence="2 4" key="2">
    <citation type="submission" date="2019-08" db="EMBL/GenBank/DDBJ databases">
        <title>Complete genome sequences of Francisella adeliensis (FSC1325 and FSC1326).</title>
        <authorList>
            <person name="Ohrman C."/>
            <person name="Uneklint I."/>
            <person name="Vallesi A."/>
            <person name="Karlsson L."/>
            <person name="Sjodin A."/>
        </authorList>
    </citation>
    <scope>NUCLEOTIDE SEQUENCE [LARGE SCALE GENOMIC DNA]</scope>
    <source>
        <strain evidence="2 4">FSC1325</strain>
    </source>
</reference>
<reference evidence="1 3" key="1">
    <citation type="submission" date="2017-06" db="EMBL/GenBank/DDBJ databases">
        <title>Complete genome of Francisella adeliensis.</title>
        <authorList>
            <person name="Vallesi A."/>
            <person name="Sjodin A."/>
        </authorList>
    </citation>
    <scope>NUCLEOTIDE SEQUENCE [LARGE SCALE GENOMIC DNA]</scope>
    <source>
        <strain evidence="1 3">FDC440</strain>
    </source>
</reference>
<dbReference type="AlphaFoldDB" id="A0A2Z4XYK6"/>
<dbReference type="Proteomes" id="UP000251120">
    <property type="component" value="Chromosome"/>
</dbReference>
<evidence type="ECO:0000313" key="3">
    <source>
        <dbReference type="Proteomes" id="UP000251120"/>
    </source>
</evidence>
<accession>A0A2Z4XYK6</accession>
<dbReference type="RefSeq" id="WP_112870043.1">
    <property type="nucleotide sequence ID" value="NZ_CP021781.1"/>
</dbReference>
<dbReference type="Proteomes" id="UP000681131">
    <property type="component" value="Chromosome"/>
</dbReference>
<proteinExistence type="predicted"/>
<evidence type="ECO:0000313" key="4">
    <source>
        <dbReference type="Proteomes" id="UP000681131"/>
    </source>
</evidence>
<organism evidence="1 3">
    <name type="scientific">Francisella adeliensis</name>
    <dbReference type="NCBI Taxonomy" id="2007306"/>
    <lineage>
        <taxon>Bacteria</taxon>
        <taxon>Pseudomonadati</taxon>
        <taxon>Pseudomonadota</taxon>
        <taxon>Gammaproteobacteria</taxon>
        <taxon>Thiotrichales</taxon>
        <taxon>Francisellaceae</taxon>
        <taxon>Francisella</taxon>
    </lineage>
</organism>
<gene>
    <name evidence="1" type="ORF">CDH04_05300</name>
    <name evidence="2" type="ORF">FZC43_05305</name>
</gene>
<name>A0A2Z4XYK6_9GAMM</name>
<dbReference type="EMBL" id="CP043424">
    <property type="protein sequence ID" value="QIW12106.1"/>
    <property type="molecule type" value="Genomic_DNA"/>
</dbReference>